<evidence type="ECO:0000313" key="4">
    <source>
        <dbReference type="Proteomes" id="UP000254258"/>
    </source>
</evidence>
<organism evidence="3 4">
    <name type="scientific">Dyella monticola</name>
    <dbReference type="NCBI Taxonomy" id="1927958"/>
    <lineage>
        <taxon>Bacteria</taxon>
        <taxon>Pseudomonadati</taxon>
        <taxon>Pseudomonadota</taxon>
        <taxon>Gammaproteobacteria</taxon>
        <taxon>Lysobacterales</taxon>
        <taxon>Rhodanobacteraceae</taxon>
        <taxon>Dyella</taxon>
    </lineage>
</organism>
<protein>
    <submittedName>
        <fullName evidence="3">DUF4142 domain-containing protein</fullName>
    </submittedName>
</protein>
<dbReference type="Pfam" id="PF13628">
    <property type="entry name" value="DUF4142"/>
    <property type="match status" value="1"/>
</dbReference>
<keyword evidence="4" id="KW-1185">Reference proteome</keyword>
<dbReference type="Proteomes" id="UP000254258">
    <property type="component" value="Unassembled WGS sequence"/>
</dbReference>
<evidence type="ECO:0000256" key="1">
    <source>
        <dbReference type="SAM" id="SignalP"/>
    </source>
</evidence>
<comment type="caution">
    <text evidence="3">The sequence shown here is derived from an EMBL/GenBank/DDBJ whole genome shotgun (WGS) entry which is preliminary data.</text>
</comment>
<dbReference type="AlphaFoldDB" id="A0A370WXP5"/>
<feature type="domain" description="DUF4142" evidence="2">
    <location>
        <begin position="43"/>
        <end position="176"/>
    </location>
</feature>
<gene>
    <name evidence="3" type="ORF">DWU98_12655</name>
</gene>
<dbReference type="InterPro" id="IPR012347">
    <property type="entry name" value="Ferritin-like"/>
</dbReference>
<feature type="chain" id="PRO_5016818729" evidence="1">
    <location>
        <begin position="27"/>
        <end position="190"/>
    </location>
</feature>
<dbReference type="InterPro" id="IPR025419">
    <property type="entry name" value="DUF4142"/>
</dbReference>
<accession>A0A370WXP5</accession>
<dbReference type="Gene3D" id="1.20.1260.10">
    <property type="match status" value="1"/>
</dbReference>
<proteinExistence type="predicted"/>
<reference evidence="3 4" key="1">
    <citation type="submission" date="2018-07" db="EMBL/GenBank/DDBJ databases">
        <title>Dyella monticola sp. nov. and Dyella psychrodurans sp. nov. isolated from monsoon evergreen broad-leaved forest soil of Dinghu Mountain, China.</title>
        <authorList>
            <person name="Gao Z."/>
            <person name="Qiu L."/>
        </authorList>
    </citation>
    <scope>NUCLEOTIDE SEQUENCE [LARGE SCALE GENOMIC DNA]</scope>
    <source>
        <strain evidence="3 4">4G-K06</strain>
    </source>
</reference>
<dbReference type="PANTHER" id="PTHR38593">
    <property type="entry name" value="BLR2558 PROTEIN"/>
    <property type="match status" value="1"/>
</dbReference>
<evidence type="ECO:0000259" key="2">
    <source>
        <dbReference type="Pfam" id="PF13628"/>
    </source>
</evidence>
<sequence length="190" mass="20372">MRGASARCRACLCLPMLCFVIVPAVATATKTVHAQRRALDAREQAFVAQATSDDAMQIALGKLAMTRSANPRLRALASRIVSDHAALNLQFAKLASSSGHAHGLSPQAISAMKAHLESLHGEAFDQAFTGMMVWEHRKVIAAYEVAAKTSADPTLRTIAMRGIPVLQGHLDAVRALMAQSSSAEQRQENE</sequence>
<evidence type="ECO:0000313" key="3">
    <source>
        <dbReference type="EMBL" id="RDS80801.1"/>
    </source>
</evidence>
<dbReference type="PANTHER" id="PTHR38593:SF1">
    <property type="entry name" value="BLR2558 PROTEIN"/>
    <property type="match status" value="1"/>
</dbReference>
<keyword evidence="1" id="KW-0732">Signal</keyword>
<name>A0A370WXP5_9GAMM</name>
<dbReference type="EMBL" id="QRBE01000007">
    <property type="protein sequence ID" value="RDS80801.1"/>
    <property type="molecule type" value="Genomic_DNA"/>
</dbReference>
<feature type="signal peptide" evidence="1">
    <location>
        <begin position="1"/>
        <end position="26"/>
    </location>
</feature>